<evidence type="ECO:0000256" key="13">
    <source>
        <dbReference type="SAM" id="MobiDB-lite"/>
    </source>
</evidence>
<dbReference type="CDD" id="cd16685">
    <property type="entry name" value="RING-H2_UBR1"/>
    <property type="match status" value="1"/>
</dbReference>
<dbReference type="InterPro" id="IPR014719">
    <property type="entry name" value="Ribosomal_bL12_C/ClpS-like"/>
</dbReference>
<sequence>MDPLLEKQEEMVQAAILYPLECYLFGEDPDIFLEKLQQSRTSQLCGKVFKGGETTYSCRDCAVDPTCVLCMDCFQNSIHKKHRYKVEESYLKKLCIAPQEADFVTVGIQRHGRLDRCVLNMSLEHQVLQKKLKESSMSYYKNSECQLNEEVMEHSRRVFPSVIKYIVDMLIWEEEKELPPELTIRYEALDMESQSMDDVDDDPSTPEMSLRSERPTPCIMTSSTRKKRWVIIVGDSLLRGTESPIQWTDPLLREVCCLPGARVKDISRKLPSLLKPAQQFRRLLECIEDNFLSQVLDSPTRGDAILDLLVTNASELIGDVKIASSLGCSDHALVALAVLRGMGSGIECTLSKFADDTKLSGVADTPEGWDVIQKDLDKLEKWACVNLMRFNKAKCRVLHLAQKANCILGCIKRSAASRLREVILPLFSALVRPHLEYCVQLWSPQHRKDMDLLGRVQRRATKMIRGMEHLSCEERLRELGLFSLEKRRLRGDLIAAFHREKADSYYCVLFNDEHHSYDHVIFSLQRALGCELGEAQLHTTAIDKEGRRAVKAGHYASCQEAKEEIKRHSENVSQRPLHVEVLHADVMAHQKFALRLGSWLNKLMSYSSDFRQIFCQICLKEEAGSEKPCFISKLMLWDAKLHKGARKVLHELIFSSFFMEMEYKKLFAVEFVKYYKALQKEYISDDHDRVLSVTALSVQMFTVPTLARHLIEEQNVITTITETLLEVLPEYLDKNDKFNFQGYSQDKLNRVYAVIYDLRYVLVSKPTLWTDRLRERFLEGFVSFLRILTCMQGMEEIKRQIGQHIEVDPDWEAAIAIQMQLKNILLMFQEWCACDEELLLKAYSECHKAVMRCSTNGRSREKTVFHLCGHTLESRPYRVSADPVSIHLPLSRTLAGLHVRLSKTGTISRLHEFVSPEEFQVELLVEYPLRCLVLVAQVAAEMWRRNGLSLISQVFYYQDVKCREEMYDKDIIMLQIGASLMDPNQFLLLVLQRYELADAFKKLKPTKDQDLIKQCNVLIEEMLQILIYVVGERYVPGVSNVTKEDVIMREIIHLLCIEPMAHSAITKSLPENENNETGLENVIDKVATFKKPGVSGHGVYELKDECLKEFNMFFYHYTKTQHSKAEHTQKKRRKQENRDEALPPPPPPDFSPAFSNVVRILNCDVMMHILRIILQRAVELETHLWTEAMIQMVLHLLSLGLLEEKQQLQKSPEEEVTFDFYHKATRMGSSALNAVNVLMLLEKLKRVPQLEAQKDTVNWILQMFDTVKRLREKSSLTTIAATSGSEATKGDETQSTQDKEKAERKRKAEAARLHRQKIMAQMSALQRNFIETHKLLYENTLEAQGKEDAIMEEESMSSAIDYSKIALGPKRGPSVAEKEVLTCILCQEEQEVKLESAAMVLSACVQKSTALTQNRSRILELSGDTLDPLFMHPDLPCGTHTGSCGHVMHAACWQKYFEAMQLNFRQRLHVEQIFDLENGEYLCPLCKSLCNTVIPIVPLQAQKINSEDAEAVAQILSLARWLEIIIVRISGYSVKNAKGEKQNLPAFANKGMGNSALEFHSILSFGVQSSAKYSSSIKEMLILFATTIYRVGLKVAPNEADYRIPMMTWSTCAFTIQCIENLLETEGKPLFGSLQNRQHSGLKALVQFAAAQRTTSPQVLIQKHLIRLLGVLLPNFKVEDTPSLLEVDMFHVLVGVVLSFPSLYWEDAVDLQPSSISSAYNHLYLFHLTTLAHITQIVVSSATESPTARSSDNSEEARSAQSFCREVCQYTSGCFSQDIPGWLVWDCVKKGIMPYLRCAALFFHYLLGISPPDELLQVSEEGQFKALCSYLCLPTNLFLLFQEYWDTVNPLLQRWCADPVVLSCLKGKSIAIRYPRKRNSLIELPEDYSCLLNQASQFRCPRSSDDEQKHPVLCLFCGAMLCSQNTCCQELVNGEELGACTSHALQCGAGVCMFLKIRECKVVLIEGKTRGCLYPAPYLDEYGETDPGLKRGNPLHLCRERYRKLHLLWQQHCIIEEIARSQETNQIFFGFNWQLL</sequence>
<evidence type="ECO:0000313" key="15">
    <source>
        <dbReference type="EMBL" id="KAK4822110.1"/>
    </source>
</evidence>
<feature type="region of interest" description="Disordered" evidence="13">
    <location>
        <begin position="1123"/>
        <end position="1150"/>
    </location>
</feature>
<dbReference type="Gene3D" id="2.10.110.30">
    <property type="match status" value="1"/>
</dbReference>
<evidence type="ECO:0000259" key="14">
    <source>
        <dbReference type="PROSITE" id="PS51157"/>
    </source>
</evidence>
<keyword evidence="3" id="KW-0597">Phosphoprotein</keyword>
<evidence type="ECO:0000256" key="2">
    <source>
        <dbReference type="ARBA" id="ARBA00004906"/>
    </source>
</evidence>
<dbReference type="GO" id="GO:0071596">
    <property type="term" value="P:ubiquitin-dependent protein catabolic process via the N-end rule pathway"/>
    <property type="evidence" value="ECO:0007669"/>
    <property type="project" value="UniProtKB-UniRule"/>
</dbReference>
<comment type="pathway">
    <text evidence="2 12">Protein modification; protein ubiquitination.</text>
</comment>
<gene>
    <name evidence="15" type="ORF">QYF61_010038</name>
</gene>
<evidence type="ECO:0000256" key="5">
    <source>
        <dbReference type="ARBA" id="ARBA00022723"/>
    </source>
</evidence>
<dbReference type="InterPro" id="IPR036390">
    <property type="entry name" value="WH_DNA-bd_sf"/>
</dbReference>
<evidence type="ECO:0000256" key="1">
    <source>
        <dbReference type="ARBA" id="ARBA00000900"/>
    </source>
</evidence>
<dbReference type="InterPro" id="IPR044046">
    <property type="entry name" value="E3_ligase_UBR-like_C"/>
</dbReference>
<evidence type="ECO:0000313" key="16">
    <source>
        <dbReference type="Proteomes" id="UP001333110"/>
    </source>
</evidence>
<dbReference type="Gene3D" id="3.40.50.12690">
    <property type="match status" value="1"/>
</dbReference>
<feature type="domain" description="UBR-type" evidence="14">
    <location>
        <begin position="43"/>
        <end position="122"/>
    </location>
</feature>
<dbReference type="EC" id="2.3.2.27" evidence="12"/>
<protein>
    <recommendedName>
        <fullName evidence="12">E3 ubiquitin-protein ligase</fullName>
        <ecNumber evidence="12">2.3.2.27</ecNumber>
    </recommendedName>
</protein>
<dbReference type="InterPro" id="IPR039164">
    <property type="entry name" value="UBR1-like"/>
</dbReference>
<dbReference type="InterPro" id="IPR003126">
    <property type="entry name" value="Znf_UBR"/>
</dbReference>
<evidence type="ECO:0000256" key="8">
    <source>
        <dbReference type="ARBA" id="ARBA00022833"/>
    </source>
</evidence>
<dbReference type="PANTHER" id="PTHR21497">
    <property type="entry name" value="UBIQUITIN LIGASE E3 ALPHA-RELATED"/>
    <property type="match status" value="1"/>
</dbReference>
<dbReference type="PROSITE" id="PS51157">
    <property type="entry name" value="ZF_UBR"/>
    <property type="match status" value="1"/>
</dbReference>
<dbReference type="GO" id="GO:0000151">
    <property type="term" value="C:ubiquitin ligase complex"/>
    <property type="evidence" value="ECO:0007669"/>
    <property type="project" value="TreeGrafter"/>
</dbReference>
<organism evidence="15 16">
    <name type="scientific">Mycteria americana</name>
    <name type="common">Wood stork</name>
    <dbReference type="NCBI Taxonomy" id="33587"/>
    <lineage>
        <taxon>Eukaryota</taxon>
        <taxon>Metazoa</taxon>
        <taxon>Chordata</taxon>
        <taxon>Craniata</taxon>
        <taxon>Vertebrata</taxon>
        <taxon>Euteleostomi</taxon>
        <taxon>Archelosauria</taxon>
        <taxon>Archosauria</taxon>
        <taxon>Dinosauria</taxon>
        <taxon>Saurischia</taxon>
        <taxon>Theropoda</taxon>
        <taxon>Coelurosauria</taxon>
        <taxon>Aves</taxon>
        <taxon>Neognathae</taxon>
        <taxon>Neoaves</taxon>
        <taxon>Aequornithes</taxon>
        <taxon>Ciconiiformes</taxon>
        <taxon>Ciconiidae</taxon>
        <taxon>Mycteria</taxon>
    </lineage>
</organism>
<evidence type="ECO:0000256" key="10">
    <source>
        <dbReference type="ARBA" id="ARBA00046341"/>
    </source>
</evidence>
<dbReference type="Pfam" id="PF22960">
    <property type="entry name" value="WHD_UBR1"/>
    <property type="match status" value="1"/>
</dbReference>
<dbReference type="Gene3D" id="1.10.10.2670">
    <property type="entry name" value="E3 ubiquitin-protein ligase"/>
    <property type="match status" value="1"/>
</dbReference>
<dbReference type="GO" id="GO:0005737">
    <property type="term" value="C:cytoplasm"/>
    <property type="evidence" value="ECO:0007669"/>
    <property type="project" value="TreeGrafter"/>
</dbReference>
<dbReference type="Pfam" id="PF02617">
    <property type="entry name" value="ClpS"/>
    <property type="match status" value="1"/>
</dbReference>
<evidence type="ECO:0000256" key="4">
    <source>
        <dbReference type="ARBA" id="ARBA00022679"/>
    </source>
</evidence>
<evidence type="ECO:0000256" key="6">
    <source>
        <dbReference type="ARBA" id="ARBA00022771"/>
    </source>
</evidence>
<dbReference type="GO" id="GO:0016567">
    <property type="term" value="P:protein ubiquitination"/>
    <property type="evidence" value="ECO:0007669"/>
    <property type="project" value="UniProtKB-UniRule"/>
</dbReference>
<feature type="compositionally biased region" description="Basic and acidic residues" evidence="13">
    <location>
        <begin position="1288"/>
        <end position="1308"/>
    </location>
</feature>
<comment type="catalytic activity">
    <reaction evidence="1 12">
        <text>S-ubiquitinyl-[E2 ubiquitin-conjugating enzyme]-L-cysteine + [acceptor protein]-L-lysine = [E2 ubiquitin-conjugating enzyme]-L-cysteine + N(6)-ubiquitinyl-[acceptor protein]-L-lysine.</text>
        <dbReference type="EC" id="2.3.2.27"/>
    </reaction>
</comment>
<dbReference type="Proteomes" id="UP001333110">
    <property type="component" value="Unassembled WGS sequence"/>
</dbReference>
<dbReference type="EMBL" id="JAUNZN010000004">
    <property type="protein sequence ID" value="KAK4822110.1"/>
    <property type="molecule type" value="Genomic_DNA"/>
</dbReference>
<dbReference type="InterPro" id="IPR003769">
    <property type="entry name" value="ClpS_core"/>
</dbReference>
<evidence type="ECO:0000256" key="3">
    <source>
        <dbReference type="ARBA" id="ARBA00022553"/>
    </source>
</evidence>
<feature type="compositionally biased region" description="Acidic residues" evidence="13">
    <location>
        <begin position="195"/>
        <end position="204"/>
    </location>
</feature>
<dbReference type="Gene3D" id="3.30.1390.10">
    <property type="match status" value="1"/>
</dbReference>
<dbReference type="Pfam" id="PF18995">
    <property type="entry name" value="PRT6_C"/>
    <property type="match status" value="1"/>
</dbReference>
<dbReference type="SUPFAM" id="SSF54736">
    <property type="entry name" value="ClpS-like"/>
    <property type="match status" value="1"/>
</dbReference>
<keyword evidence="16" id="KW-1185">Reference proteome</keyword>
<feature type="zinc finger region" description="UBR-type" evidence="11">
    <location>
        <begin position="43"/>
        <end position="122"/>
    </location>
</feature>
<keyword evidence="8 12" id="KW-0862">Zinc</keyword>
<evidence type="ECO:0000256" key="11">
    <source>
        <dbReference type="PROSITE-ProRule" id="PRU00508"/>
    </source>
</evidence>
<dbReference type="GO" id="GO:0061630">
    <property type="term" value="F:ubiquitin protein ligase activity"/>
    <property type="evidence" value="ECO:0007669"/>
    <property type="project" value="UniProtKB-UniRule"/>
</dbReference>
<dbReference type="PANTHER" id="PTHR21497:SF27">
    <property type="entry name" value="E3 UBIQUITIN-PROTEIN LIGASE UBR1"/>
    <property type="match status" value="1"/>
</dbReference>
<dbReference type="FunFam" id="3.30.1390.10:FF:000005">
    <property type="entry name" value="E3 ubiquitin-protein ligase UBR1 isoform X2"/>
    <property type="match status" value="1"/>
</dbReference>
<dbReference type="FunFam" id="1.10.10.2670:FF:000001">
    <property type="entry name" value="E3 ubiquitin-protein ligase UBR2 isoform X1"/>
    <property type="match status" value="1"/>
</dbReference>
<keyword evidence="9" id="KW-0007">Acetylation</keyword>
<evidence type="ECO:0000256" key="9">
    <source>
        <dbReference type="ARBA" id="ARBA00022990"/>
    </source>
</evidence>
<dbReference type="SMART" id="SM00396">
    <property type="entry name" value="ZnF_UBR1"/>
    <property type="match status" value="1"/>
</dbReference>
<reference evidence="15 16" key="1">
    <citation type="journal article" date="2023" name="J. Hered.">
        <title>Chromosome-level genome of the wood stork (Mycteria americana) provides insight into avian chromosome evolution.</title>
        <authorList>
            <person name="Flamio R. Jr."/>
            <person name="Ramstad K.M."/>
        </authorList>
    </citation>
    <scope>NUCLEOTIDE SEQUENCE [LARGE SCALE GENOMIC DNA]</scope>
    <source>
        <strain evidence="15">JAX WOST 10</strain>
    </source>
</reference>
<comment type="similarity">
    <text evidence="10 12">Belongs to the E3 ubiquitin-protein ligase UBR1-like family.</text>
</comment>
<evidence type="ECO:0000256" key="12">
    <source>
        <dbReference type="RuleBase" id="RU366018"/>
    </source>
</evidence>
<comment type="caution">
    <text evidence="15">The sequence shown here is derived from an EMBL/GenBank/DDBJ whole genome shotgun (WGS) entry which is preliminary data.</text>
</comment>
<keyword evidence="7 12" id="KW-0833">Ubl conjugation pathway</keyword>
<proteinExistence type="inferred from homology"/>
<dbReference type="InterPro" id="IPR055194">
    <property type="entry name" value="UBR1-like_WH"/>
</dbReference>
<keyword evidence="5 12" id="KW-0479">Metal-binding</keyword>
<dbReference type="Pfam" id="PF02207">
    <property type="entry name" value="zf-UBR"/>
    <property type="match status" value="1"/>
</dbReference>
<evidence type="ECO:0000256" key="7">
    <source>
        <dbReference type="ARBA" id="ARBA00022786"/>
    </source>
</evidence>
<dbReference type="GO" id="GO:0008270">
    <property type="term" value="F:zinc ion binding"/>
    <property type="evidence" value="ECO:0007669"/>
    <property type="project" value="UniProtKB-UniRule"/>
</dbReference>
<name>A0AAN7RZ31_MYCAM</name>
<dbReference type="InterPro" id="IPR042065">
    <property type="entry name" value="E3_ELL-like"/>
</dbReference>
<accession>A0AAN7RZ31</accession>
<feature type="region of interest" description="Disordered" evidence="13">
    <location>
        <begin position="1281"/>
        <end position="1308"/>
    </location>
</feature>
<keyword evidence="4 12" id="KW-0808">Transferase</keyword>
<dbReference type="SUPFAM" id="SSF46785">
    <property type="entry name" value="Winged helix' DNA-binding domain"/>
    <property type="match status" value="1"/>
</dbReference>
<keyword evidence="6 12" id="KW-0863">Zinc-finger</keyword>
<feature type="region of interest" description="Disordered" evidence="13">
    <location>
        <begin position="193"/>
        <end position="217"/>
    </location>
</feature>
<comment type="function">
    <text evidence="12">Ubiquitin ligase protein which is a component of the N-end rule pathway. Recognizes and binds to proteins bearing specific N-terminal residues that are destabilizing according to the N-end rule, leading to their ubiquitination and subsequent degradation.</text>
</comment>